<proteinExistence type="predicted"/>
<reference evidence="1" key="1">
    <citation type="submission" date="2023-04" db="EMBL/GenBank/DDBJ databases">
        <title>A chromosome-level genome assembly of the parasitoid wasp Eretmocerus hayati.</title>
        <authorList>
            <person name="Zhong Y."/>
            <person name="Liu S."/>
            <person name="Liu Y."/>
        </authorList>
    </citation>
    <scope>NUCLEOTIDE SEQUENCE</scope>
    <source>
        <strain evidence="1">ZJU_SS_LIU_2023</strain>
    </source>
</reference>
<accession>A0ACC2NRK8</accession>
<dbReference type="EMBL" id="CM056743">
    <property type="protein sequence ID" value="KAJ8673498.1"/>
    <property type="molecule type" value="Genomic_DNA"/>
</dbReference>
<comment type="caution">
    <text evidence="1">The sequence shown here is derived from an EMBL/GenBank/DDBJ whole genome shotgun (WGS) entry which is preliminary data.</text>
</comment>
<evidence type="ECO:0000313" key="2">
    <source>
        <dbReference type="Proteomes" id="UP001239111"/>
    </source>
</evidence>
<keyword evidence="2" id="KW-1185">Reference proteome</keyword>
<name>A0ACC2NRK8_9HYME</name>
<sequence length="984" mass="112614">MKKLYNPRVDTKTNDKLEVTKRLYRSITEIAKKLEDQKSRVLTPIDLYTPTSEALRSKLRDYCERLIVDDPANHVQKIEELLWRRGFYDVVSAAKKLRKANTWNDMEKALLSTHLSVGVGFYHHLILRLQLEYELELYGVIDFASPETHKASSHVEKSSVKIHSPEVKKCVVRFIHRSLVCLGDLERYKLDLNPLWDSQVATRYYKMAIAVDSKYGMPYNQLGTVTSNRNYGLDAVYHYMQSLLCPEPFDGAEGNLRRQIIVHSISGKEKCITQCCIARLLLLLQLWDNSDADVDQINLESEAFLVDFENCLNVERFEEIDHESAKIEDSIEKYLLHYKNEETKYLSDDMIFKIIVICLMKIFRMQMKEAKNVHGVIAFVLAMFSQLLQFVVIRLQESLLDISMEQKEFLLNSNQNGANEKNNRTLDIVPINGVKPESGKKNSSQDVNCSSTNGKSIVKPENANGKMKKPRNKSENLLKKLRRPRNRKNSSDSDASDAEASMVGSSSEDINSDISETDEGMMSDENVVSDDALSDDLSNDEEPPRNDEDQDSELMSKKKNELNSDEKFVEENEDETMSKDQETSFEKSNKAKGVFDTNKSSSNTLTYVAQKEKQNLDPEKVLKVLNDEKMLSSIKVCCDWLQGHQDIIRTCAKGSCTLLNRFVTLLNLISIDCESLLKQWNKNLEIFSCLEKAKEAVEIVPLPEDIDMKSLKIFEDAHQNIDWEILKRKKLTKCEETLLRALKIVKFGHFLCSVSESGITCNDQGLFVIMNQQTNSTKDIQTDNKTFELDPSKGKLMRHMGKLWLKAEVRALESRLHCRLMSPYLVPDHEVFSKFMPFLKNLVYAKKFIVVVPSVVISALDELKRTSSRAREATRWLETQLQRGSRFLRAQRPHEKLPLPLIKGPKPKDKEAWLYFQIIECCHYLTQQSNAGATEIPVVTFLTGVDDKKVVTHSPDGLAKSAGVNFEHIASFHAKWKLSIKSHG</sequence>
<protein>
    <submittedName>
        <fullName evidence="1">Uncharacterized protein</fullName>
    </submittedName>
</protein>
<evidence type="ECO:0000313" key="1">
    <source>
        <dbReference type="EMBL" id="KAJ8673498.1"/>
    </source>
</evidence>
<gene>
    <name evidence="1" type="ORF">QAD02_004760</name>
</gene>
<organism evidence="1 2">
    <name type="scientific">Eretmocerus hayati</name>
    <dbReference type="NCBI Taxonomy" id="131215"/>
    <lineage>
        <taxon>Eukaryota</taxon>
        <taxon>Metazoa</taxon>
        <taxon>Ecdysozoa</taxon>
        <taxon>Arthropoda</taxon>
        <taxon>Hexapoda</taxon>
        <taxon>Insecta</taxon>
        <taxon>Pterygota</taxon>
        <taxon>Neoptera</taxon>
        <taxon>Endopterygota</taxon>
        <taxon>Hymenoptera</taxon>
        <taxon>Apocrita</taxon>
        <taxon>Proctotrupomorpha</taxon>
        <taxon>Chalcidoidea</taxon>
        <taxon>Aphelinidae</taxon>
        <taxon>Aphelininae</taxon>
        <taxon>Eretmocerus</taxon>
    </lineage>
</organism>
<dbReference type="Proteomes" id="UP001239111">
    <property type="component" value="Chromosome 3"/>
</dbReference>